<dbReference type="EMBL" id="OY660872">
    <property type="protein sequence ID" value="CAJ1063435.1"/>
    <property type="molecule type" value="Genomic_DNA"/>
</dbReference>
<feature type="region of interest" description="Disordered" evidence="1">
    <location>
        <begin position="162"/>
        <end position="196"/>
    </location>
</feature>
<name>A0AAV1FR55_XYRNO</name>
<keyword evidence="2" id="KW-0472">Membrane</keyword>
<evidence type="ECO:0000313" key="3">
    <source>
        <dbReference type="EMBL" id="CAJ1063435.1"/>
    </source>
</evidence>
<accession>A0AAV1FR55</accession>
<keyword evidence="4" id="KW-1185">Reference proteome</keyword>
<dbReference type="Proteomes" id="UP001178508">
    <property type="component" value="Chromosome 9"/>
</dbReference>
<evidence type="ECO:0000256" key="1">
    <source>
        <dbReference type="SAM" id="MobiDB-lite"/>
    </source>
</evidence>
<evidence type="ECO:0000313" key="4">
    <source>
        <dbReference type="Proteomes" id="UP001178508"/>
    </source>
</evidence>
<feature type="compositionally biased region" description="Acidic residues" evidence="1">
    <location>
        <begin position="184"/>
        <end position="196"/>
    </location>
</feature>
<organism evidence="3 4">
    <name type="scientific">Xyrichtys novacula</name>
    <name type="common">Pearly razorfish</name>
    <name type="synonym">Hemipteronotus novacula</name>
    <dbReference type="NCBI Taxonomy" id="13765"/>
    <lineage>
        <taxon>Eukaryota</taxon>
        <taxon>Metazoa</taxon>
        <taxon>Chordata</taxon>
        <taxon>Craniata</taxon>
        <taxon>Vertebrata</taxon>
        <taxon>Euteleostomi</taxon>
        <taxon>Actinopterygii</taxon>
        <taxon>Neopterygii</taxon>
        <taxon>Teleostei</taxon>
        <taxon>Neoteleostei</taxon>
        <taxon>Acanthomorphata</taxon>
        <taxon>Eupercaria</taxon>
        <taxon>Labriformes</taxon>
        <taxon>Labridae</taxon>
        <taxon>Xyrichtys</taxon>
    </lineage>
</organism>
<keyword evidence="2" id="KW-1133">Transmembrane helix</keyword>
<feature type="transmembrane region" description="Helical" evidence="2">
    <location>
        <begin position="37"/>
        <end position="55"/>
    </location>
</feature>
<reference evidence="3" key="1">
    <citation type="submission" date="2023-08" db="EMBL/GenBank/DDBJ databases">
        <authorList>
            <person name="Alioto T."/>
            <person name="Alioto T."/>
            <person name="Gomez Garrido J."/>
        </authorList>
    </citation>
    <scope>NUCLEOTIDE SEQUENCE</scope>
</reference>
<gene>
    <name evidence="3" type="ORF">XNOV1_A020425</name>
</gene>
<protein>
    <submittedName>
        <fullName evidence="3">LAT2 domain-containing protein</fullName>
    </submittedName>
</protein>
<feature type="compositionally biased region" description="Basic and acidic residues" evidence="1">
    <location>
        <begin position="99"/>
        <end position="110"/>
    </location>
</feature>
<keyword evidence="2" id="KW-0812">Transmembrane</keyword>
<feature type="region of interest" description="Disordered" evidence="1">
    <location>
        <begin position="95"/>
        <end position="118"/>
    </location>
</feature>
<sequence>MPDVVGLLKEEAYAFCCKPKKNEDGWTTDGMLGNSPAVLAVASVVSLSLISLLCLRCKKKSKTIHEVQQVYNTQIFQRGGSRFAVTKSKTVTRPNQITDENRNFGDSLHEEEADEQSDYQNITEAHTGTSADHTYVAPLPIAVYENENGAGVSQPQDVYVNITQERKSDDEDDYENSEFLKEQEEPDYVNENGEDT</sequence>
<proteinExistence type="predicted"/>
<evidence type="ECO:0000256" key="2">
    <source>
        <dbReference type="SAM" id="Phobius"/>
    </source>
</evidence>
<dbReference type="AlphaFoldDB" id="A0AAV1FR55"/>